<keyword evidence="3" id="KW-1185">Reference proteome</keyword>
<reference evidence="2 3" key="1">
    <citation type="journal article" date="2011" name="BMC Genomics">
        <title>Genomic insights into an obligate epibiotic bacterial predator: Micavibrio aeruginosavorus ARL-13.</title>
        <authorList>
            <person name="Wang Z."/>
            <person name="Kadouri D."/>
            <person name="Wu M."/>
        </authorList>
    </citation>
    <scope>NUCLEOTIDE SEQUENCE [LARGE SCALE GENOMIC DNA]</scope>
    <source>
        <strain evidence="2 3">ARL-13</strain>
    </source>
</reference>
<dbReference type="Proteomes" id="UP000009286">
    <property type="component" value="Chromosome"/>
</dbReference>
<proteinExistence type="predicted"/>
<dbReference type="STRING" id="856793.MICA_2286"/>
<sequence length="67" mass="6859">MFAKIKELLGGSKSESAQKSGCCGAHAKRVEEGQSCCGASKAEAAEKPQGGGCCGGHGHHHGHHHQH</sequence>
<feature type="compositionally biased region" description="Basic residues" evidence="1">
    <location>
        <begin position="57"/>
        <end position="67"/>
    </location>
</feature>
<evidence type="ECO:0000313" key="2">
    <source>
        <dbReference type="EMBL" id="AEP10589.1"/>
    </source>
</evidence>
<accession>G2KT45</accession>
<dbReference type="AlphaFoldDB" id="G2KT45"/>
<feature type="region of interest" description="Disordered" evidence="1">
    <location>
        <begin position="1"/>
        <end position="20"/>
    </location>
</feature>
<name>G2KT45_MICAA</name>
<organism evidence="2 3">
    <name type="scientific">Micavibrio aeruginosavorus (strain ARL-13)</name>
    <dbReference type="NCBI Taxonomy" id="856793"/>
    <lineage>
        <taxon>Bacteria</taxon>
        <taxon>Pseudomonadati</taxon>
        <taxon>Bdellovibrionota</taxon>
        <taxon>Bdellovibrionia</taxon>
        <taxon>Bdellovibrionales</taxon>
        <taxon>Pseudobdellovibrionaceae</taxon>
        <taxon>Micavibrio</taxon>
    </lineage>
</organism>
<gene>
    <name evidence="2" type="ordered locus">MICA_2286</name>
</gene>
<evidence type="ECO:0000256" key="1">
    <source>
        <dbReference type="SAM" id="MobiDB-lite"/>
    </source>
</evidence>
<dbReference type="KEGG" id="mai:MICA_2286"/>
<evidence type="ECO:0000313" key="3">
    <source>
        <dbReference type="Proteomes" id="UP000009286"/>
    </source>
</evidence>
<dbReference type="OrthoDB" id="9913542at2"/>
<dbReference type="RefSeq" id="WP_014103812.1">
    <property type="nucleotide sequence ID" value="NC_016026.1"/>
</dbReference>
<dbReference type="EMBL" id="CP002382">
    <property type="protein sequence ID" value="AEP10589.1"/>
    <property type="molecule type" value="Genomic_DNA"/>
</dbReference>
<feature type="region of interest" description="Disordered" evidence="1">
    <location>
        <begin position="45"/>
        <end position="67"/>
    </location>
</feature>
<dbReference type="HOGENOM" id="CLU_2807595_0_0_5"/>
<protein>
    <submittedName>
        <fullName evidence="2">Uncharacterized protein</fullName>
    </submittedName>
</protein>